<dbReference type="InterPro" id="IPR020290">
    <property type="entry name" value="Gp88"/>
</dbReference>
<organism evidence="2">
    <name type="scientific">marine sediment metagenome</name>
    <dbReference type="NCBI Taxonomy" id="412755"/>
    <lineage>
        <taxon>unclassified sequences</taxon>
        <taxon>metagenomes</taxon>
        <taxon>ecological metagenomes</taxon>
    </lineage>
</organism>
<dbReference type="EMBL" id="BARV01022214">
    <property type="protein sequence ID" value="GAI18710.1"/>
    <property type="molecule type" value="Genomic_DNA"/>
</dbReference>
<accession>X1MVH3</accession>
<sequence length="124" mass="14751">MVGDFYTVEYIEKWIEIAKRLPLVIFFGSTRSWRCEDLSDKLKEFRDLPNVYLKASVDLTHTDKPCRSWRVWSVEGEGNPCPHDYDLVESCLACKRCWTIRDFDLKLKLRWGDKGEYVNPHLFD</sequence>
<dbReference type="Pfam" id="PF17338">
    <property type="entry name" value="GP88"/>
    <property type="match status" value="1"/>
</dbReference>
<reference evidence="2" key="1">
    <citation type="journal article" date="2014" name="Front. Microbiol.">
        <title>High frequency of phylogenetically diverse reductive dehalogenase-homologous genes in deep subseafloor sedimentary metagenomes.</title>
        <authorList>
            <person name="Kawai M."/>
            <person name="Futagami T."/>
            <person name="Toyoda A."/>
            <person name="Takaki Y."/>
            <person name="Nishi S."/>
            <person name="Hori S."/>
            <person name="Arai W."/>
            <person name="Tsubouchi T."/>
            <person name="Morono Y."/>
            <person name="Uchiyama I."/>
            <person name="Ito T."/>
            <person name="Fujiyama A."/>
            <person name="Inagaki F."/>
            <person name="Takami H."/>
        </authorList>
    </citation>
    <scope>NUCLEOTIDE SEQUENCE</scope>
    <source>
        <strain evidence="2">Expedition CK06-06</strain>
    </source>
</reference>
<comment type="caution">
    <text evidence="2">The sequence shown here is derived from an EMBL/GenBank/DDBJ whole genome shotgun (WGS) entry which is preliminary data.</text>
</comment>
<feature type="domain" description="Gene product 88" evidence="1">
    <location>
        <begin position="3"/>
        <end position="63"/>
    </location>
</feature>
<protein>
    <recommendedName>
        <fullName evidence="1">Gene product 88 domain-containing protein</fullName>
    </recommendedName>
</protein>
<gene>
    <name evidence="2" type="ORF">S06H3_36643</name>
</gene>
<evidence type="ECO:0000313" key="2">
    <source>
        <dbReference type="EMBL" id="GAI18710.1"/>
    </source>
</evidence>
<name>X1MVH3_9ZZZZ</name>
<proteinExistence type="predicted"/>
<evidence type="ECO:0000259" key="1">
    <source>
        <dbReference type="Pfam" id="PF17338"/>
    </source>
</evidence>
<dbReference type="AlphaFoldDB" id="X1MVH3"/>